<feature type="domain" description="Glycosyl transferase family 25" evidence="1">
    <location>
        <begin position="2"/>
        <end position="151"/>
    </location>
</feature>
<sequence length="267" mass="29592">MERRTLQAYQLQRLGLSFEFMDATTAGDIPDEEMKRLQRRWARRLRDTEVSCALSHRKAWGIVAKAPRPMLVIEDDVILSTDIATVLTAAATLSDVDCVNLETFGAPKTLGRPRALAQAGYTVAEVFRDSAGAAAYLLWPQGAQKLLTSLSMMLPLADAAINLAPNLRKLQIEPAAAIQVSILNKSEPISHPVRRSLIATSRKTKERPPLAEWLGYKIRRVRVSAIVLTQNIRSLGRSRRIIVDYADTNNALALLKEAFPELTNPPT</sequence>
<dbReference type="GO" id="GO:0016740">
    <property type="term" value="F:transferase activity"/>
    <property type="evidence" value="ECO:0007669"/>
    <property type="project" value="UniProtKB-KW"/>
</dbReference>
<name>A0ABT9Q349_9HYPH</name>
<keyword evidence="2" id="KW-0808">Transferase</keyword>
<proteinExistence type="predicted"/>
<evidence type="ECO:0000313" key="2">
    <source>
        <dbReference type="EMBL" id="MDP9840768.1"/>
    </source>
</evidence>
<dbReference type="EMBL" id="JAUSRF010000039">
    <property type="protein sequence ID" value="MDP9840768.1"/>
    <property type="molecule type" value="Genomic_DNA"/>
</dbReference>
<evidence type="ECO:0000259" key="1">
    <source>
        <dbReference type="Pfam" id="PF01755"/>
    </source>
</evidence>
<keyword evidence="3" id="KW-1185">Reference proteome</keyword>
<organism evidence="2 3">
    <name type="scientific">Neorhizobium huautlense</name>
    <dbReference type="NCBI Taxonomy" id="67774"/>
    <lineage>
        <taxon>Bacteria</taxon>
        <taxon>Pseudomonadati</taxon>
        <taxon>Pseudomonadota</taxon>
        <taxon>Alphaproteobacteria</taxon>
        <taxon>Hyphomicrobiales</taxon>
        <taxon>Rhizobiaceae</taxon>
        <taxon>Rhizobium/Agrobacterium group</taxon>
        <taxon>Neorhizobium</taxon>
    </lineage>
</organism>
<dbReference type="InterPro" id="IPR002654">
    <property type="entry name" value="Glyco_trans_25"/>
</dbReference>
<accession>A0ABT9Q349</accession>
<gene>
    <name evidence="2" type="ORF">J2T09_005556</name>
</gene>
<comment type="caution">
    <text evidence="2">The sequence shown here is derived from an EMBL/GenBank/DDBJ whole genome shotgun (WGS) entry which is preliminary data.</text>
</comment>
<evidence type="ECO:0000313" key="3">
    <source>
        <dbReference type="Proteomes" id="UP001241472"/>
    </source>
</evidence>
<dbReference type="Pfam" id="PF01755">
    <property type="entry name" value="Glyco_transf_25"/>
    <property type="match status" value="1"/>
</dbReference>
<dbReference type="Proteomes" id="UP001241472">
    <property type="component" value="Unassembled WGS sequence"/>
</dbReference>
<protein>
    <submittedName>
        <fullName evidence="2">Glycosyl transferase family 25</fullName>
    </submittedName>
</protein>
<dbReference type="CDD" id="cd06532">
    <property type="entry name" value="Glyco_transf_25"/>
    <property type="match status" value="1"/>
</dbReference>
<reference evidence="2 3" key="1">
    <citation type="submission" date="2023-07" db="EMBL/GenBank/DDBJ databases">
        <title>Sorghum-associated microbial communities from plants grown in Nebraska, USA.</title>
        <authorList>
            <person name="Schachtman D."/>
        </authorList>
    </citation>
    <scope>NUCLEOTIDE SEQUENCE [LARGE SCALE GENOMIC DNA]</scope>
    <source>
        <strain evidence="2 3">DS1307</strain>
    </source>
</reference>